<comment type="caution">
    <text evidence="2">The sequence shown here is derived from an EMBL/GenBank/DDBJ whole genome shotgun (WGS) entry which is preliminary data.</text>
</comment>
<feature type="signal peptide" evidence="1">
    <location>
        <begin position="1"/>
        <end position="23"/>
    </location>
</feature>
<proteinExistence type="predicted"/>
<keyword evidence="3" id="KW-1185">Reference proteome</keyword>
<feature type="chain" id="PRO_5046706202" description="Lipoprotein" evidence="1">
    <location>
        <begin position="24"/>
        <end position="138"/>
    </location>
</feature>
<evidence type="ECO:0000256" key="1">
    <source>
        <dbReference type="SAM" id="SignalP"/>
    </source>
</evidence>
<evidence type="ECO:0008006" key="4">
    <source>
        <dbReference type="Google" id="ProtNLM"/>
    </source>
</evidence>
<dbReference type="PROSITE" id="PS51257">
    <property type="entry name" value="PROKAR_LIPOPROTEIN"/>
    <property type="match status" value="1"/>
</dbReference>
<keyword evidence="1" id="KW-0732">Signal</keyword>
<evidence type="ECO:0000313" key="3">
    <source>
        <dbReference type="Proteomes" id="UP001232725"/>
    </source>
</evidence>
<name>A0ABT9IQX9_9MICC</name>
<gene>
    <name evidence="2" type="ORF">Q9R02_12570</name>
</gene>
<accession>A0ABT9IQX9</accession>
<organism evidence="2 3">
    <name type="scientific">Arthrobacter horti</name>
    <dbReference type="NCBI Taxonomy" id="3068273"/>
    <lineage>
        <taxon>Bacteria</taxon>
        <taxon>Bacillati</taxon>
        <taxon>Actinomycetota</taxon>
        <taxon>Actinomycetes</taxon>
        <taxon>Micrococcales</taxon>
        <taxon>Micrococcaceae</taxon>
        <taxon>Arthrobacter</taxon>
    </lineage>
</organism>
<dbReference type="RefSeq" id="WP_305997043.1">
    <property type="nucleotide sequence ID" value="NZ_JAVALS010000009.1"/>
</dbReference>
<sequence>MNRRPALLAGAAVVALLALSACSGGQSTLEACAALSTTATGIAAEVSSSLGGFATDPQAAATGLSKASEAFGASVKGITNAEVKARAEAVGSSLADFTKTVKDIAADPATAADKASTITDSSRRVQDSLNELGALCTK</sequence>
<evidence type="ECO:0000313" key="2">
    <source>
        <dbReference type="EMBL" id="MDP5227991.1"/>
    </source>
</evidence>
<reference evidence="2 3" key="1">
    <citation type="submission" date="2023-08" db="EMBL/GenBank/DDBJ databases">
        <title>Arthrobacter horti sp. nov., isolated from forest soil.</title>
        <authorList>
            <person name="Park M."/>
        </authorList>
    </citation>
    <scope>NUCLEOTIDE SEQUENCE [LARGE SCALE GENOMIC DNA]</scope>
    <source>
        <strain evidence="2 3">YJM1</strain>
    </source>
</reference>
<protein>
    <recommendedName>
        <fullName evidence="4">Lipoprotein</fullName>
    </recommendedName>
</protein>
<dbReference type="Proteomes" id="UP001232725">
    <property type="component" value="Unassembled WGS sequence"/>
</dbReference>
<dbReference type="EMBL" id="JAVALS010000009">
    <property type="protein sequence ID" value="MDP5227991.1"/>
    <property type="molecule type" value="Genomic_DNA"/>
</dbReference>